<dbReference type="Proteomes" id="UP000014155">
    <property type="component" value="Unassembled WGS sequence"/>
</dbReference>
<sequence>MTEIYNILNFIKDIEGLKNVTRTAWTSEGKQESVAEHSWRLAVFALSLAEYFPEADVGKVLGMCIIHDFGEIYEGDVSAKLESDPDGKLKREADAVSTLVKDLPQNPKQRIKDLWNEYNTAVTLEAKLVKALDKLETIMQHNQGRNPSDFDYEFNLNYGNSYMDFDKVIKNIRELVDEETKRKCKSGG</sequence>
<dbReference type="SMART" id="SM00471">
    <property type="entry name" value="HDc"/>
    <property type="match status" value="1"/>
</dbReference>
<dbReference type="InterPro" id="IPR006674">
    <property type="entry name" value="HD_domain"/>
</dbReference>
<comment type="catalytic activity">
    <reaction evidence="1">
        <text>a 2'-deoxyribonucleoside 5'-phosphate + H2O = a 2'-deoxyribonucleoside + phosphate</text>
        <dbReference type="Rhea" id="RHEA:36167"/>
        <dbReference type="ChEBI" id="CHEBI:15377"/>
        <dbReference type="ChEBI" id="CHEBI:18274"/>
        <dbReference type="ChEBI" id="CHEBI:43474"/>
        <dbReference type="ChEBI" id="CHEBI:65317"/>
        <dbReference type="EC" id="3.1.3.89"/>
    </reaction>
</comment>
<keyword evidence="7 9" id="KW-0378">Hydrolase</keyword>
<evidence type="ECO:0000313" key="10">
    <source>
        <dbReference type="Proteomes" id="UP000014155"/>
    </source>
</evidence>
<comment type="cofactor">
    <cofactor evidence="2">
        <name>Mn(2+)</name>
        <dbReference type="ChEBI" id="CHEBI:29035"/>
    </cofactor>
</comment>
<feature type="domain" description="HD/PDEase" evidence="8">
    <location>
        <begin position="30"/>
        <end position="147"/>
    </location>
</feature>
<comment type="caution">
    <text evidence="9">The sequence shown here is derived from an EMBL/GenBank/DDBJ whole genome shotgun (WGS) entry which is preliminary data.</text>
</comment>
<dbReference type="InterPro" id="IPR003607">
    <property type="entry name" value="HD/PDEase_dom"/>
</dbReference>
<name>S0FI43_RUMCE</name>
<evidence type="ECO:0000256" key="1">
    <source>
        <dbReference type="ARBA" id="ARBA00001638"/>
    </source>
</evidence>
<evidence type="ECO:0000256" key="5">
    <source>
        <dbReference type="ARBA" id="ARBA00012964"/>
    </source>
</evidence>
<reference evidence="9 10" key="1">
    <citation type="journal article" date="2013" name="Genome Announc.">
        <title>Draft Genome Sequence of the Cellulolytic, Mesophilic, Anaerobic Bacterium Clostridium termitidis Strain CT1112 (DSM 5398).</title>
        <authorList>
            <person name="Lal S."/>
            <person name="Ramachandran U."/>
            <person name="Zhang X."/>
            <person name="Munir R."/>
            <person name="Sparling R."/>
            <person name="Levin D.B."/>
        </authorList>
    </citation>
    <scope>NUCLEOTIDE SEQUENCE [LARGE SCALE GENOMIC DNA]</scope>
    <source>
        <strain evidence="9 10">CT1112</strain>
    </source>
</reference>
<dbReference type="EC" id="3.1.3.89" evidence="5"/>
<evidence type="ECO:0000256" key="6">
    <source>
        <dbReference type="ARBA" id="ARBA00022723"/>
    </source>
</evidence>
<dbReference type="GO" id="GO:0002953">
    <property type="term" value="F:5'-deoxynucleotidase activity"/>
    <property type="evidence" value="ECO:0007669"/>
    <property type="project" value="UniProtKB-EC"/>
</dbReference>
<dbReference type="AlphaFoldDB" id="S0FI43"/>
<accession>S0FI43</accession>
<comment type="subunit">
    <text evidence="4">Homodimer.</text>
</comment>
<evidence type="ECO:0000313" key="9">
    <source>
        <dbReference type="EMBL" id="EMS69706.1"/>
    </source>
</evidence>
<dbReference type="GO" id="GO:0005737">
    <property type="term" value="C:cytoplasm"/>
    <property type="evidence" value="ECO:0007669"/>
    <property type="project" value="TreeGrafter"/>
</dbReference>
<dbReference type="EMBL" id="AORV01000065">
    <property type="protein sequence ID" value="EMS69706.1"/>
    <property type="molecule type" value="Genomic_DNA"/>
</dbReference>
<protein>
    <recommendedName>
        <fullName evidence="5">5'-deoxynucleotidase</fullName>
        <ecNumber evidence="5">3.1.3.89</ecNumber>
    </recommendedName>
</protein>
<evidence type="ECO:0000256" key="4">
    <source>
        <dbReference type="ARBA" id="ARBA00011738"/>
    </source>
</evidence>
<proteinExistence type="predicted"/>
<dbReference type="STRING" id="1195236.CTER_4724"/>
<dbReference type="SUPFAM" id="SSF109604">
    <property type="entry name" value="HD-domain/PDEase-like"/>
    <property type="match status" value="1"/>
</dbReference>
<evidence type="ECO:0000256" key="7">
    <source>
        <dbReference type="ARBA" id="ARBA00022801"/>
    </source>
</evidence>
<keyword evidence="10" id="KW-1185">Reference proteome</keyword>
<comment type="cofactor">
    <cofactor evidence="3">
        <name>Co(2+)</name>
        <dbReference type="ChEBI" id="CHEBI:48828"/>
    </cofactor>
</comment>
<evidence type="ECO:0000259" key="8">
    <source>
        <dbReference type="SMART" id="SM00471"/>
    </source>
</evidence>
<dbReference type="Pfam" id="PF13023">
    <property type="entry name" value="HD_3"/>
    <property type="match status" value="1"/>
</dbReference>
<dbReference type="eggNOG" id="COG1896">
    <property type="taxonomic scope" value="Bacteria"/>
</dbReference>
<organism evidence="9 10">
    <name type="scientific">Ruminiclostridium cellobioparum subsp. termitidis CT1112</name>
    <dbReference type="NCBI Taxonomy" id="1195236"/>
    <lineage>
        <taxon>Bacteria</taxon>
        <taxon>Bacillati</taxon>
        <taxon>Bacillota</taxon>
        <taxon>Clostridia</taxon>
        <taxon>Eubacteriales</taxon>
        <taxon>Oscillospiraceae</taxon>
        <taxon>Ruminiclostridium</taxon>
    </lineage>
</organism>
<keyword evidence="6" id="KW-0479">Metal-binding</keyword>
<dbReference type="RefSeq" id="WP_004630022.1">
    <property type="nucleotide sequence ID" value="NZ_AORV01000065.1"/>
</dbReference>
<dbReference type="PATRIC" id="fig|1195236.3.peg.4909"/>
<evidence type="ECO:0000256" key="2">
    <source>
        <dbReference type="ARBA" id="ARBA00001936"/>
    </source>
</evidence>
<dbReference type="PANTHER" id="PTHR11845:SF13">
    <property type="entry name" value="5'-DEOXYNUCLEOTIDASE HDDC2"/>
    <property type="match status" value="1"/>
</dbReference>
<gene>
    <name evidence="9" type="ORF">CTER_4724</name>
</gene>
<dbReference type="PANTHER" id="PTHR11845">
    <property type="entry name" value="5'-DEOXYNUCLEOTIDASE HDDC2"/>
    <property type="match status" value="1"/>
</dbReference>
<dbReference type="Gene3D" id="1.10.3210.10">
    <property type="entry name" value="Hypothetical protein af1432"/>
    <property type="match status" value="1"/>
</dbReference>
<dbReference type="InterPro" id="IPR039356">
    <property type="entry name" value="YfbR/HDDC2"/>
</dbReference>
<dbReference type="GO" id="GO:0046872">
    <property type="term" value="F:metal ion binding"/>
    <property type="evidence" value="ECO:0007669"/>
    <property type="project" value="UniProtKB-KW"/>
</dbReference>
<evidence type="ECO:0000256" key="3">
    <source>
        <dbReference type="ARBA" id="ARBA00001941"/>
    </source>
</evidence>